<name>A0A6J2X238_SITOR</name>
<dbReference type="Proteomes" id="UP000504635">
    <property type="component" value="Unplaced"/>
</dbReference>
<dbReference type="AlphaFoldDB" id="A0A6J2X238"/>
<dbReference type="InParanoid" id="A0A6J2X238"/>
<protein>
    <submittedName>
        <fullName evidence="2">Uncharacterized protein LOC115874281</fullName>
    </submittedName>
</protein>
<accession>A0A6J2X238</accession>
<gene>
    <name evidence="2" type="primary">LOC115874281</name>
</gene>
<dbReference type="GO" id="GO:0003676">
    <property type="term" value="F:nucleic acid binding"/>
    <property type="evidence" value="ECO:0007669"/>
    <property type="project" value="InterPro"/>
</dbReference>
<evidence type="ECO:0000313" key="2">
    <source>
        <dbReference type="RefSeq" id="XP_030745248.1"/>
    </source>
</evidence>
<reference evidence="2" key="1">
    <citation type="submission" date="2025-08" db="UniProtKB">
        <authorList>
            <consortium name="RefSeq"/>
        </authorList>
    </citation>
    <scope>IDENTIFICATION</scope>
    <source>
        <tissue evidence="2">Gonads</tissue>
    </source>
</reference>
<dbReference type="RefSeq" id="XP_030745248.1">
    <property type="nucleotide sequence ID" value="XM_030889388.1"/>
</dbReference>
<sequence>MGRNFSSWTNGVNDSRMTTDRYITDILESHVVPYGPFIGENFVLMHDNVRPHTARIVQEYLEEVNIVWDHLARGVQQRQAPFRALNETIQHEITITWNNMEQEYIRRLFESLPRRMLAVIRAREGNTRY</sequence>
<evidence type="ECO:0000313" key="1">
    <source>
        <dbReference type="Proteomes" id="UP000504635"/>
    </source>
</evidence>
<dbReference type="InterPro" id="IPR036397">
    <property type="entry name" value="RNaseH_sf"/>
</dbReference>
<dbReference type="OrthoDB" id="25402at2759"/>
<dbReference type="KEGG" id="soy:115874281"/>
<dbReference type="GeneID" id="115874281"/>
<keyword evidence="1" id="KW-1185">Reference proteome</keyword>
<organism evidence="1 2">
    <name type="scientific">Sitophilus oryzae</name>
    <name type="common">Rice weevil</name>
    <name type="synonym">Curculio oryzae</name>
    <dbReference type="NCBI Taxonomy" id="7048"/>
    <lineage>
        <taxon>Eukaryota</taxon>
        <taxon>Metazoa</taxon>
        <taxon>Ecdysozoa</taxon>
        <taxon>Arthropoda</taxon>
        <taxon>Hexapoda</taxon>
        <taxon>Insecta</taxon>
        <taxon>Pterygota</taxon>
        <taxon>Neoptera</taxon>
        <taxon>Endopterygota</taxon>
        <taxon>Coleoptera</taxon>
        <taxon>Polyphaga</taxon>
        <taxon>Cucujiformia</taxon>
        <taxon>Curculionidae</taxon>
        <taxon>Dryophthorinae</taxon>
        <taxon>Sitophilus</taxon>
    </lineage>
</organism>
<proteinExistence type="predicted"/>
<dbReference type="Gene3D" id="3.30.420.10">
    <property type="entry name" value="Ribonuclease H-like superfamily/Ribonuclease H"/>
    <property type="match status" value="1"/>
</dbReference>